<feature type="compositionally biased region" description="Basic and acidic residues" evidence="1">
    <location>
        <begin position="100"/>
        <end position="128"/>
    </location>
</feature>
<evidence type="ECO:0000313" key="3">
    <source>
        <dbReference type="Proteomes" id="UP000265703"/>
    </source>
</evidence>
<keyword evidence="3" id="KW-1185">Reference proteome</keyword>
<comment type="caution">
    <text evidence="2">The sequence shown here is derived from an EMBL/GenBank/DDBJ whole genome shotgun (WGS) entry which is preliminary data.</text>
</comment>
<dbReference type="EMBL" id="QKYT01000102">
    <property type="protein sequence ID" value="RIA93529.1"/>
    <property type="molecule type" value="Genomic_DNA"/>
</dbReference>
<dbReference type="AlphaFoldDB" id="A0A397T881"/>
<proteinExistence type="predicted"/>
<organism evidence="2 3">
    <name type="scientific">Glomus cerebriforme</name>
    <dbReference type="NCBI Taxonomy" id="658196"/>
    <lineage>
        <taxon>Eukaryota</taxon>
        <taxon>Fungi</taxon>
        <taxon>Fungi incertae sedis</taxon>
        <taxon>Mucoromycota</taxon>
        <taxon>Glomeromycotina</taxon>
        <taxon>Glomeromycetes</taxon>
        <taxon>Glomerales</taxon>
        <taxon>Glomeraceae</taxon>
        <taxon>Glomus</taxon>
    </lineage>
</organism>
<dbReference type="Proteomes" id="UP000265703">
    <property type="component" value="Unassembled WGS sequence"/>
</dbReference>
<name>A0A397T881_9GLOM</name>
<gene>
    <name evidence="2" type="ORF">C1645_819285</name>
</gene>
<accession>A0A397T881</accession>
<sequence>MSKNCKLRKKKLIITKNEEYNKRNIREDNKRIEEIKIENLEIELIDEKKVKNYERIIEGIKQYLLNIGKEWQNSDEEITEEHNKENNEGESNMQEEELINENKEESETKIEQIKTSKRKRENDQEIIKNKRQKKESKGFNRIYEELNNNEN</sequence>
<feature type="region of interest" description="Disordered" evidence="1">
    <location>
        <begin position="75"/>
        <end position="151"/>
    </location>
</feature>
<reference evidence="2 3" key="1">
    <citation type="submission" date="2018-06" db="EMBL/GenBank/DDBJ databases">
        <title>Comparative genomics reveals the genomic features of Rhizophagus irregularis, R. cerebriforme, R. diaphanum and Gigaspora rosea, and their symbiotic lifestyle signature.</title>
        <authorList>
            <person name="Morin E."/>
            <person name="San Clemente H."/>
            <person name="Chen E.C.H."/>
            <person name="De La Providencia I."/>
            <person name="Hainaut M."/>
            <person name="Kuo A."/>
            <person name="Kohler A."/>
            <person name="Murat C."/>
            <person name="Tang N."/>
            <person name="Roy S."/>
            <person name="Loubradou J."/>
            <person name="Henrissat B."/>
            <person name="Grigoriev I.V."/>
            <person name="Corradi N."/>
            <person name="Roux C."/>
            <person name="Martin F.M."/>
        </authorList>
    </citation>
    <scope>NUCLEOTIDE SEQUENCE [LARGE SCALE GENOMIC DNA]</scope>
    <source>
        <strain evidence="2 3">DAOM 227022</strain>
    </source>
</reference>
<protein>
    <submittedName>
        <fullName evidence="2">Uncharacterized protein</fullName>
    </submittedName>
</protein>
<evidence type="ECO:0000256" key="1">
    <source>
        <dbReference type="SAM" id="MobiDB-lite"/>
    </source>
</evidence>
<feature type="compositionally biased region" description="Basic and acidic residues" evidence="1">
    <location>
        <begin position="135"/>
        <end position="144"/>
    </location>
</feature>
<evidence type="ECO:0000313" key="2">
    <source>
        <dbReference type="EMBL" id="RIA93529.1"/>
    </source>
</evidence>